<dbReference type="Proteomes" id="UP000092445">
    <property type="component" value="Unassembled WGS sequence"/>
</dbReference>
<organism evidence="1 2">
    <name type="scientific">Glossina pallidipes</name>
    <name type="common">Tsetse fly</name>
    <dbReference type="NCBI Taxonomy" id="7398"/>
    <lineage>
        <taxon>Eukaryota</taxon>
        <taxon>Metazoa</taxon>
        <taxon>Ecdysozoa</taxon>
        <taxon>Arthropoda</taxon>
        <taxon>Hexapoda</taxon>
        <taxon>Insecta</taxon>
        <taxon>Pterygota</taxon>
        <taxon>Neoptera</taxon>
        <taxon>Endopterygota</taxon>
        <taxon>Diptera</taxon>
        <taxon>Brachycera</taxon>
        <taxon>Muscomorpha</taxon>
        <taxon>Hippoboscoidea</taxon>
        <taxon>Glossinidae</taxon>
        <taxon>Glossina</taxon>
    </lineage>
</organism>
<protein>
    <submittedName>
        <fullName evidence="1">Uncharacterized protein</fullName>
    </submittedName>
</protein>
<proteinExistence type="predicted"/>
<dbReference type="VEuPathDB" id="VectorBase:GPAI024554"/>
<evidence type="ECO:0000313" key="2">
    <source>
        <dbReference type="Proteomes" id="UP000092445"/>
    </source>
</evidence>
<keyword evidence="2" id="KW-1185">Reference proteome</keyword>
<evidence type="ECO:0000313" key="1">
    <source>
        <dbReference type="EnsemblMetazoa" id="GPAI024554-PA"/>
    </source>
</evidence>
<accession>A0A1A9ZTL8</accession>
<reference evidence="1" key="2">
    <citation type="submission" date="2020-05" db="UniProtKB">
        <authorList>
            <consortium name="EnsemblMetazoa"/>
        </authorList>
    </citation>
    <scope>IDENTIFICATION</scope>
    <source>
        <strain evidence="1">IAEA</strain>
    </source>
</reference>
<name>A0A1A9ZTL8_GLOPL</name>
<dbReference type="EnsemblMetazoa" id="GPAI024554-RA">
    <property type="protein sequence ID" value="GPAI024554-PA"/>
    <property type="gene ID" value="GPAI024554"/>
</dbReference>
<sequence>MQSQEIIKSYPSENHQILHILSITHDTVVQVPEYLALNPLIDVPVLHKLPKENPRWSLISSLSPISNSLDFTADILGNSLDASTAALTAVKLFATLNPYNNTYNTIVLLAAAIYNI</sequence>
<reference evidence="2" key="1">
    <citation type="submission" date="2014-03" db="EMBL/GenBank/DDBJ databases">
        <authorList>
            <person name="Aksoy S."/>
            <person name="Warren W."/>
            <person name="Wilson R.K."/>
        </authorList>
    </citation>
    <scope>NUCLEOTIDE SEQUENCE [LARGE SCALE GENOMIC DNA]</scope>
    <source>
        <strain evidence="2">IAEA</strain>
    </source>
</reference>
<dbReference type="AlphaFoldDB" id="A0A1A9ZTL8"/>
<dbReference type="STRING" id="7398.A0A1A9ZTL8"/>